<accession>A0A134A676</accession>
<dbReference type="InterPro" id="IPR005149">
    <property type="entry name" value="Tscrpt_reg_PadR_N"/>
</dbReference>
<dbReference type="Gene3D" id="1.10.10.10">
    <property type="entry name" value="Winged helix-like DNA-binding domain superfamily/Winged helix DNA-binding domain"/>
    <property type="match status" value="1"/>
</dbReference>
<gene>
    <name evidence="2" type="ORF">HMPREF3186_00230</name>
</gene>
<dbReference type="Proteomes" id="UP000070355">
    <property type="component" value="Unassembled WGS sequence"/>
</dbReference>
<comment type="caution">
    <text evidence="2">The sequence shown here is derived from an EMBL/GenBank/DDBJ whole genome shotgun (WGS) entry which is preliminary data.</text>
</comment>
<reference evidence="3" key="1">
    <citation type="submission" date="2016-01" db="EMBL/GenBank/DDBJ databases">
        <authorList>
            <person name="Mitreva M."/>
            <person name="Pepin K.H."/>
            <person name="Mihindukulasuriya K.A."/>
            <person name="Fulton R."/>
            <person name="Fronick C."/>
            <person name="O'Laughlin M."/>
            <person name="Miner T."/>
            <person name="Herter B."/>
            <person name="Rosa B.A."/>
            <person name="Cordes M."/>
            <person name="Tomlinson C."/>
            <person name="Wollam A."/>
            <person name="Palsikar V.B."/>
            <person name="Mardis E.R."/>
            <person name="Wilson R.K."/>
        </authorList>
    </citation>
    <scope>NUCLEOTIDE SEQUENCE [LARGE SCALE GENOMIC DNA]</scope>
    <source>
        <strain evidence="3">DNF01167</strain>
    </source>
</reference>
<evidence type="ECO:0000313" key="2">
    <source>
        <dbReference type="EMBL" id="KXB63199.1"/>
    </source>
</evidence>
<sequence length="111" mass="12833">MKGDISMEAQLKRGLLEICVLATLRNSESYGYKIIKDVSNVIPISESTLYPILKRLEANDCVTSYSVEHNSRLRKYYKITDVGLNKIQEFLIDWKVISNAHKYILGDEKYE</sequence>
<dbReference type="AlphaFoldDB" id="A0A134A676"/>
<proteinExistence type="predicted"/>
<dbReference type="Pfam" id="PF03551">
    <property type="entry name" value="PadR"/>
    <property type="match status" value="1"/>
</dbReference>
<name>A0A134A676_9BACL</name>
<evidence type="ECO:0000313" key="3">
    <source>
        <dbReference type="Proteomes" id="UP000070355"/>
    </source>
</evidence>
<dbReference type="SUPFAM" id="SSF46785">
    <property type="entry name" value="Winged helix' DNA-binding domain"/>
    <property type="match status" value="1"/>
</dbReference>
<feature type="domain" description="Transcription regulator PadR N-terminal" evidence="1">
    <location>
        <begin position="20"/>
        <end position="88"/>
    </location>
</feature>
<dbReference type="EMBL" id="LSDC01000017">
    <property type="protein sequence ID" value="KXB63199.1"/>
    <property type="molecule type" value="Genomic_DNA"/>
</dbReference>
<dbReference type="InterPro" id="IPR052509">
    <property type="entry name" value="Metal_resp_DNA-bind_regulator"/>
</dbReference>
<evidence type="ECO:0000259" key="1">
    <source>
        <dbReference type="Pfam" id="PF03551"/>
    </source>
</evidence>
<dbReference type="PANTHER" id="PTHR33169">
    <property type="entry name" value="PADR-FAMILY TRANSCRIPTIONAL REGULATOR"/>
    <property type="match status" value="1"/>
</dbReference>
<dbReference type="PANTHER" id="PTHR33169:SF14">
    <property type="entry name" value="TRANSCRIPTIONAL REGULATOR RV3488"/>
    <property type="match status" value="1"/>
</dbReference>
<dbReference type="PATRIC" id="fig|1379.3.peg.225"/>
<dbReference type="STRING" id="1379.HMPREF3186_00230"/>
<protein>
    <submittedName>
        <fullName evidence="2">Transcriptional regulator, PadR family</fullName>
    </submittedName>
</protein>
<organism evidence="2 3">
    <name type="scientific">Gemella haemolysans</name>
    <dbReference type="NCBI Taxonomy" id="1379"/>
    <lineage>
        <taxon>Bacteria</taxon>
        <taxon>Bacillati</taxon>
        <taxon>Bacillota</taxon>
        <taxon>Bacilli</taxon>
        <taxon>Bacillales</taxon>
        <taxon>Gemellaceae</taxon>
        <taxon>Gemella</taxon>
    </lineage>
</organism>
<dbReference type="InterPro" id="IPR036388">
    <property type="entry name" value="WH-like_DNA-bd_sf"/>
</dbReference>
<dbReference type="InterPro" id="IPR036390">
    <property type="entry name" value="WH_DNA-bd_sf"/>
</dbReference>